<feature type="compositionally biased region" description="Polar residues" evidence="2">
    <location>
        <begin position="47"/>
        <end position="62"/>
    </location>
</feature>
<dbReference type="OrthoDB" id="10023951at2759"/>
<sequence>MNMDRSRSARMVEKAPGLISVQTYETASRAINGHDKIKPEKPVKPPTLSSSSRPDTGDSTSRLPVPGSSRPQTRSQTALVSSRSIKSLVNPAVSSSRSEKPLIPAVTEIDSKAPAKPVAVDGAALPKRPPRGSFNPDRSRKDQIKYFRDLIDDTTLHMSTMADKWEHVLNNPSSVAHVSEEGVELIRLAVGQSRLFLSKKLQQFVGLVDDCEFHRGERETSPMDLAGFWEMIDMQVVDIHARFDKVEALAANKWRPEVPSKCSIVGKASAVPAKKVLKPLNINAKPKATAGATERSKSSIREAIEQKRKEKMAATSSHSSQESIEIVSKESPS</sequence>
<comment type="caution">
    <text evidence="3">The sequence shown here is derived from an EMBL/GenBank/DDBJ whole genome shotgun (WGS) entry which is preliminary data.</text>
</comment>
<evidence type="ECO:0000313" key="4">
    <source>
        <dbReference type="Proteomes" id="UP000186922"/>
    </source>
</evidence>
<dbReference type="GO" id="GO:0023052">
    <property type="term" value="P:signaling"/>
    <property type="evidence" value="ECO:0007669"/>
    <property type="project" value="InterPro"/>
</dbReference>
<gene>
    <name evidence="3" type="primary">RvY_04777-1</name>
    <name evidence="3" type="synonym">RvY_04777.1</name>
    <name evidence="3" type="ORF">RvY_04777</name>
</gene>
<comment type="similarity">
    <text evidence="1">Belongs to the SAPAP family.</text>
</comment>
<feature type="compositionally biased region" description="Polar residues" evidence="2">
    <location>
        <begin position="314"/>
        <end position="323"/>
    </location>
</feature>
<dbReference type="InterPro" id="IPR005026">
    <property type="entry name" value="SAPAP"/>
</dbReference>
<feature type="compositionally biased region" description="Polar residues" evidence="2">
    <location>
        <begin position="69"/>
        <end position="83"/>
    </location>
</feature>
<organism evidence="3 4">
    <name type="scientific">Ramazzottius varieornatus</name>
    <name type="common">Water bear</name>
    <name type="synonym">Tardigrade</name>
    <dbReference type="NCBI Taxonomy" id="947166"/>
    <lineage>
        <taxon>Eukaryota</taxon>
        <taxon>Metazoa</taxon>
        <taxon>Ecdysozoa</taxon>
        <taxon>Tardigrada</taxon>
        <taxon>Eutardigrada</taxon>
        <taxon>Parachela</taxon>
        <taxon>Hypsibioidea</taxon>
        <taxon>Ramazzottiidae</taxon>
        <taxon>Ramazzottius</taxon>
    </lineage>
</organism>
<name>A0A1D1UW12_RAMVA</name>
<protein>
    <submittedName>
        <fullName evidence="3">Uncharacterized protein</fullName>
    </submittedName>
</protein>
<dbReference type="Pfam" id="PF03359">
    <property type="entry name" value="GKAP"/>
    <property type="match status" value="1"/>
</dbReference>
<evidence type="ECO:0000256" key="2">
    <source>
        <dbReference type="SAM" id="MobiDB-lite"/>
    </source>
</evidence>
<dbReference type="STRING" id="947166.A0A1D1UW12"/>
<dbReference type="Proteomes" id="UP000186922">
    <property type="component" value="Unassembled WGS sequence"/>
</dbReference>
<dbReference type="EMBL" id="BDGG01000002">
    <property type="protein sequence ID" value="GAU92730.1"/>
    <property type="molecule type" value="Genomic_DNA"/>
</dbReference>
<feature type="compositionally biased region" description="Basic and acidic residues" evidence="2">
    <location>
        <begin position="32"/>
        <end position="43"/>
    </location>
</feature>
<dbReference type="PANTHER" id="PTHR12353">
    <property type="entry name" value="DISKS LARGE-ASSOCIATED PROTEIN DAP SAP90/PSD-95-ASSOCIATED PROTEIN"/>
    <property type="match status" value="1"/>
</dbReference>
<evidence type="ECO:0000313" key="3">
    <source>
        <dbReference type="EMBL" id="GAU92730.1"/>
    </source>
</evidence>
<dbReference type="AlphaFoldDB" id="A0A1D1UW12"/>
<evidence type="ECO:0000256" key="1">
    <source>
        <dbReference type="ARBA" id="ARBA00008839"/>
    </source>
</evidence>
<feature type="region of interest" description="Disordered" evidence="2">
    <location>
        <begin position="305"/>
        <end position="333"/>
    </location>
</feature>
<dbReference type="PANTHER" id="PTHR12353:SF1">
    <property type="entry name" value="DISKS LARGE-ASSOCIATED PROTEIN 5"/>
    <property type="match status" value="1"/>
</dbReference>
<feature type="region of interest" description="Disordered" evidence="2">
    <location>
        <begin position="1"/>
        <end position="83"/>
    </location>
</feature>
<accession>A0A1D1UW12</accession>
<reference evidence="3 4" key="1">
    <citation type="journal article" date="2016" name="Nat. Commun.">
        <title>Extremotolerant tardigrade genome and improved radiotolerance of human cultured cells by tardigrade-unique protein.</title>
        <authorList>
            <person name="Hashimoto T."/>
            <person name="Horikawa D.D."/>
            <person name="Saito Y."/>
            <person name="Kuwahara H."/>
            <person name="Kozuka-Hata H."/>
            <person name="Shin-I T."/>
            <person name="Minakuchi Y."/>
            <person name="Ohishi K."/>
            <person name="Motoyama A."/>
            <person name="Aizu T."/>
            <person name="Enomoto A."/>
            <person name="Kondo K."/>
            <person name="Tanaka S."/>
            <person name="Hara Y."/>
            <person name="Koshikawa S."/>
            <person name="Sagara H."/>
            <person name="Miura T."/>
            <person name="Yokobori S."/>
            <person name="Miyagawa K."/>
            <person name="Suzuki Y."/>
            <person name="Kubo T."/>
            <person name="Oyama M."/>
            <person name="Kohara Y."/>
            <person name="Fujiyama A."/>
            <person name="Arakawa K."/>
            <person name="Katayama T."/>
            <person name="Toyoda A."/>
            <person name="Kunieda T."/>
        </authorList>
    </citation>
    <scope>NUCLEOTIDE SEQUENCE [LARGE SCALE GENOMIC DNA]</scope>
    <source>
        <strain evidence="3 4">YOKOZUNA-1</strain>
    </source>
</reference>
<proteinExistence type="inferred from homology"/>
<keyword evidence="4" id="KW-1185">Reference proteome</keyword>
<feature type="region of interest" description="Disordered" evidence="2">
    <location>
        <begin position="117"/>
        <end position="139"/>
    </location>
</feature>
<feature type="compositionally biased region" description="Basic and acidic residues" evidence="2">
    <location>
        <begin position="1"/>
        <end position="13"/>
    </location>
</feature>